<evidence type="ECO:0000313" key="3">
    <source>
        <dbReference type="Proteomes" id="UP000198601"/>
    </source>
</evidence>
<name>A0A1G4TPN9_9BACL</name>
<feature type="region of interest" description="Disordered" evidence="1">
    <location>
        <begin position="1"/>
        <end position="33"/>
    </location>
</feature>
<sequence length="75" mass="8361">MSLFHYIGSNRKLPLGERGKIKSSDDKSNGKSPKAFRFKSAILPEGATPSEQIFDLSHIKEALRHNQCLTDKMAS</sequence>
<evidence type="ECO:0000313" key="2">
    <source>
        <dbReference type="EMBL" id="SCW83360.1"/>
    </source>
</evidence>
<gene>
    <name evidence="2" type="ORF">SAMN04487970_106114</name>
</gene>
<accession>A0A1G4TPN9</accession>
<evidence type="ECO:0000256" key="1">
    <source>
        <dbReference type="SAM" id="MobiDB-lite"/>
    </source>
</evidence>
<dbReference type="EMBL" id="FMTT01000061">
    <property type="protein sequence ID" value="SCW83360.1"/>
    <property type="molecule type" value="Genomic_DNA"/>
</dbReference>
<feature type="compositionally biased region" description="Basic and acidic residues" evidence="1">
    <location>
        <begin position="14"/>
        <end position="29"/>
    </location>
</feature>
<keyword evidence="3" id="KW-1185">Reference proteome</keyword>
<proteinExistence type="predicted"/>
<reference evidence="3" key="1">
    <citation type="submission" date="2016-10" db="EMBL/GenBank/DDBJ databases">
        <authorList>
            <person name="Varghese N."/>
            <person name="Submissions S."/>
        </authorList>
    </citation>
    <scope>NUCLEOTIDE SEQUENCE [LARGE SCALE GENOMIC DNA]</scope>
    <source>
        <strain evidence="3">CGMCC 1.8946</strain>
    </source>
</reference>
<dbReference type="OrthoDB" id="2155647at2"/>
<organism evidence="2 3">
    <name type="scientific">Paenibacillus tianmuensis</name>
    <dbReference type="NCBI Taxonomy" id="624147"/>
    <lineage>
        <taxon>Bacteria</taxon>
        <taxon>Bacillati</taxon>
        <taxon>Bacillota</taxon>
        <taxon>Bacilli</taxon>
        <taxon>Bacillales</taxon>
        <taxon>Paenibacillaceae</taxon>
        <taxon>Paenibacillus</taxon>
    </lineage>
</organism>
<dbReference type="AlphaFoldDB" id="A0A1G4TPN9"/>
<protein>
    <submittedName>
        <fullName evidence="2">Uncharacterized protein</fullName>
    </submittedName>
</protein>
<dbReference type="Proteomes" id="UP000198601">
    <property type="component" value="Unassembled WGS sequence"/>
</dbReference>